<evidence type="ECO:0000313" key="2">
    <source>
        <dbReference type="Proteomes" id="UP001213000"/>
    </source>
</evidence>
<dbReference type="AlphaFoldDB" id="A0AAD5YLM5"/>
<sequence length="290" mass="31449">MTSFRQSNSLVRPGFGQQEAALGPTATTSAWPVIAATPLGRGLLPYGTLSYIYWRNRGHTPDLSNPRVFGRWTGDMVILVCRNISTLTGICVEPTPPLTATDLLSFLRCTSPVVSLSSGHLTCNDLDYENIHATHPLALQPRLPSRSSSFFLGPLSQSSQTTPQTTHARPSHDPLIALAILALIFPLHHPNPHTSPGRLHIAYRSTSWPHIHLSQSDLLQSLISILSKHFTPTHEQAIAASLSAAHSTVPSAQSSHLPWAPPHCLWPVTHTHLLISPALGSLLSPLHLST</sequence>
<dbReference type="EMBL" id="JANIEX010000979">
    <property type="protein sequence ID" value="KAJ3561607.1"/>
    <property type="molecule type" value="Genomic_DNA"/>
</dbReference>
<keyword evidence="2" id="KW-1185">Reference proteome</keyword>
<comment type="caution">
    <text evidence="1">The sequence shown here is derived from an EMBL/GenBank/DDBJ whole genome shotgun (WGS) entry which is preliminary data.</text>
</comment>
<evidence type="ECO:0000313" key="1">
    <source>
        <dbReference type="EMBL" id="KAJ3561607.1"/>
    </source>
</evidence>
<name>A0AAD5YLM5_9AGAR</name>
<proteinExistence type="predicted"/>
<protein>
    <submittedName>
        <fullName evidence="1">Uncharacterized protein</fullName>
    </submittedName>
</protein>
<reference evidence="1" key="1">
    <citation type="submission" date="2022-07" db="EMBL/GenBank/DDBJ databases">
        <title>Genome Sequence of Leucocoprinus birnbaumii.</title>
        <authorList>
            <person name="Buettner E."/>
        </authorList>
    </citation>
    <scope>NUCLEOTIDE SEQUENCE</scope>
    <source>
        <strain evidence="1">VT141</strain>
    </source>
</reference>
<dbReference type="Proteomes" id="UP001213000">
    <property type="component" value="Unassembled WGS sequence"/>
</dbReference>
<accession>A0AAD5YLM5</accession>
<gene>
    <name evidence="1" type="ORF">NP233_g10092</name>
</gene>
<organism evidence="1 2">
    <name type="scientific">Leucocoprinus birnbaumii</name>
    <dbReference type="NCBI Taxonomy" id="56174"/>
    <lineage>
        <taxon>Eukaryota</taxon>
        <taxon>Fungi</taxon>
        <taxon>Dikarya</taxon>
        <taxon>Basidiomycota</taxon>
        <taxon>Agaricomycotina</taxon>
        <taxon>Agaricomycetes</taxon>
        <taxon>Agaricomycetidae</taxon>
        <taxon>Agaricales</taxon>
        <taxon>Agaricineae</taxon>
        <taxon>Agaricaceae</taxon>
        <taxon>Leucocoprinus</taxon>
    </lineage>
</organism>